<evidence type="ECO:0000313" key="2">
    <source>
        <dbReference type="Proteomes" id="UP000276133"/>
    </source>
</evidence>
<organism evidence="1 2">
    <name type="scientific">Brachionus plicatilis</name>
    <name type="common">Marine rotifer</name>
    <name type="synonym">Brachionus muelleri</name>
    <dbReference type="NCBI Taxonomy" id="10195"/>
    <lineage>
        <taxon>Eukaryota</taxon>
        <taxon>Metazoa</taxon>
        <taxon>Spiralia</taxon>
        <taxon>Gnathifera</taxon>
        <taxon>Rotifera</taxon>
        <taxon>Eurotatoria</taxon>
        <taxon>Monogononta</taxon>
        <taxon>Pseudotrocha</taxon>
        <taxon>Ploima</taxon>
        <taxon>Brachionidae</taxon>
        <taxon>Brachionus</taxon>
    </lineage>
</organism>
<evidence type="ECO:0000313" key="1">
    <source>
        <dbReference type="EMBL" id="RNA41531.1"/>
    </source>
</evidence>
<accession>A0A3M7T0I0</accession>
<protein>
    <submittedName>
        <fullName evidence="1">Uncharacterized protein</fullName>
    </submittedName>
</protein>
<dbReference type="EMBL" id="REGN01000489">
    <property type="protein sequence ID" value="RNA41531.1"/>
    <property type="molecule type" value="Genomic_DNA"/>
</dbReference>
<gene>
    <name evidence="1" type="ORF">BpHYR1_007655</name>
</gene>
<comment type="caution">
    <text evidence="1">The sequence shown here is derived from an EMBL/GenBank/DDBJ whole genome shotgun (WGS) entry which is preliminary data.</text>
</comment>
<proteinExistence type="predicted"/>
<reference evidence="1 2" key="1">
    <citation type="journal article" date="2018" name="Sci. Rep.">
        <title>Genomic signatures of local adaptation to the degree of environmental predictability in rotifers.</title>
        <authorList>
            <person name="Franch-Gras L."/>
            <person name="Hahn C."/>
            <person name="Garcia-Roger E.M."/>
            <person name="Carmona M.J."/>
            <person name="Serra M."/>
            <person name="Gomez A."/>
        </authorList>
    </citation>
    <scope>NUCLEOTIDE SEQUENCE [LARGE SCALE GENOMIC DNA]</scope>
    <source>
        <strain evidence="1">HYR1</strain>
    </source>
</reference>
<dbReference type="Proteomes" id="UP000276133">
    <property type="component" value="Unassembled WGS sequence"/>
</dbReference>
<keyword evidence="2" id="KW-1185">Reference proteome</keyword>
<dbReference type="AlphaFoldDB" id="A0A3M7T0I0"/>
<name>A0A3M7T0I0_BRAPC</name>
<sequence>MFLIKVIVVSIKIKIFLNIAQKLLDNLGKILLYIKINLYRVKKIRARHRRKARCVRSRLGQIGEQHIGRILRLWQKAVYFVQTWLFHGLLLQLLLDIGGKLAILRALCRLATVSALEAEWDEEPDSEDDEETGDSLDSLTTSGSVLRYSKLLSFTCGSFPACSPGFLSGPWPSLWPPLPSPGPPSALFCLCTRIATRTILWPPDHPAHHLTNWYPTVLASVAFPARRRTG</sequence>